<dbReference type="CDD" id="cd14740">
    <property type="entry name" value="PAAR_4"/>
    <property type="match status" value="1"/>
</dbReference>
<organism evidence="2 3">
    <name type="scientific">Pseudoduganella lurida</name>
    <dbReference type="NCBI Taxonomy" id="1036180"/>
    <lineage>
        <taxon>Bacteria</taxon>
        <taxon>Pseudomonadati</taxon>
        <taxon>Pseudomonadota</taxon>
        <taxon>Betaproteobacteria</taxon>
        <taxon>Burkholderiales</taxon>
        <taxon>Oxalobacteraceae</taxon>
        <taxon>Telluria group</taxon>
        <taxon>Pseudoduganella</taxon>
    </lineage>
</organism>
<feature type="region of interest" description="Disordered" evidence="1">
    <location>
        <begin position="1"/>
        <end position="24"/>
    </location>
</feature>
<proteinExistence type="predicted"/>
<feature type="compositionally biased region" description="Polar residues" evidence="1">
    <location>
        <begin position="313"/>
        <end position="329"/>
    </location>
</feature>
<evidence type="ECO:0000313" key="2">
    <source>
        <dbReference type="EMBL" id="TWI67531.1"/>
    </source>
</evidence>
<sequence length="479" mass="50654">MTDEPNDGNFDAAQSDIGTRSDSLSSKELMRHIAEHVAATENRLGKACPPAQALSSPINRLGARRDATFKAICTAPSINWTPAGSGQVPVPYQTVQDLSNSTSTARTVNFNGAPAYLLDQTKQPKGTGDERGTGKGIRSGTVTGEVKPVDGCKSVRIEGKQVVREGDHCTMNGGNNPGVIVKNAVTSASGVPINLTISQPFCEPRDQGKSDALAVALDEVKKPSFYTVWNKPLPKEPLPTQFFVPITSDAINDRHLRTANSIVMALLGPFATPGAIARLRGFDEQIVSVSNALGAALMSTLGAVAVSRVQSEPNTNTSGMINRQRSSANGVKVQGTRPPQANAFGIEQGNFSAIKPGPLPDDMAATFSGGRYSEFILSRDIVLYRSGTISQPLGQYFSLEKPGGVLQTRIDKAVLPSWPGGGKSPLDTTFGILIPAGTKVYVGVVGVQSGFYMGGTQQVVVPRPWTIQGVKVISQEPLK</sequence>
<dbReference type="Proteomes" id="UP000318431">
    <property type="component" value="Unassembled WGS sequence"/>
</dbReference>
<feature type="region of interest" description="Disordered" evidence="1">
    <location>
        <begin position="119"/>
        <end position="142"/>
    </location>
</feature>
<name>A0A562REP9_9BURK</name>
<comment type="caution">
    <text evidence="2">The sequence shown here is derived from an EMBL/GenBank/DDBJ whole genome shotgun (WGS) entry which is preliminary data.</text>
</comment>
<dbReference type="RefSeq" id="WP_229474137.1">
    <property type="nucleotide sequence ID" value="NZ_VLLB01000002.1"/>
</dbReference>
<dbReference type="Pfam" id="PF13665">
    <property type="entry name" value="Tox-PAAR-like"/>
    <property type="match status" value="1"/>
</dbReference>
<accession>A0A562REP9</accession>
<protein>
    <submittedName>
        <fullName evidence="2">Uncharacterized protein DUF4150</fullName>
    </submittedName>
</protein>
<reference evidence="2 3" key="1">
    <citation type="journal article" date="2015" name="Stand. Genomic Sci.">
        <title>Genomic Encyclopedia of Bacterial and Archaeal Type Strains, Phase III: the genomes of soil and plant-associated and newly described type strains.</title>
        <authorList>
            <person name="Whitman W.B."/>
            <person name="Woyke T."/>
            <person name="Klenk H.P."/>
            <person name="Zhou Y."/>
            <person name="Lilburn T.G."/>
            <person name="Beck B.J."/>
            <person name="De Vos P."/>
            <person name="Vandamme P."/>
            <person name="Eisen J.A."/>
            <person name="Garrity G."/>
            <person name="Hugenholtz P."/>
            <person name="Kyrpides N.C."/>
        </authorList>
    </citation>
    <scope>NUCLEOTIDE SEQUENCE [LARGE SCALE GENOMIC DNA]</scope>
    <source>
        <strain evidence="2 3">CGMCC 1.10822</strain>
    </source>
</reference>
<evidence type="ECO:0000256" key="1">
    <source>
        <dbReference type="SAM" id="MobiDB-lite"/>
    </source>
</evidence>
<keyword evidence="3" id="KW-1185">Reference proteome</keyword>
<gene>
    <name evidence="2" type="ORF">IP91_01644</name>
</gene>
<dbReference type="AlphaFoldDB" id="A0A562REP9"/>
<dbReference type="EMBL" id="VLLB01000002">
    <property type="protein sequence ID" value="TWI67531.1"/>
    <property type="molecule type" value="Genomic_DNA"/>
</dbReference>
<evidence type="ECO:0000313" key="3">
    <source>
        <dbReference type="Proteomes" id="UP000318431"/>
    </source>
</evidence>
<feature type="region of interest" description="Disordered" evidence="1">
    <location>
        <begin position="313"/>
        <end position="335"/>
    </location>
</feature>